<feature type="transmembrane region" description="Helical" evidence="1">
    <location>
        <begin position="20"/>
        <end position="45"/>
    </location>
</feature>
<feature type="transmembrane region" description="Helical" evidence="1">
    <location>
        <begin position="136"/>
        <end position="160"/>
    </location>
</feature>
<proteinExistence type="predicted"/>
<dbReference type="KEGG" id="mes:Meso_2912"/>
<name>Q11E90_CHESB</name>
<dbReference type="STRING" id="266779.Meso_2912"/>
<keyword evidence="1" id="KW-0472">Membrane</keyword>
<keyword evidence="1" id="KW-1133">Transmembrane helix</keyword>
<keyword evidence="1" id="KW-0812">Transmembrane</keyword>
<dbReference type="HOGENOM" id="CLU_116250_0_0_5"/>
<gene>
    <name evidence="3" type="ordered locus">Meso_2912</name>
</gene>
<dbReference type="EMBL" id="CP000390">
    <property type="protein sequence ID" value="ABG64285.1"/>
    <property type="molecule type" value="Genomic_DNA"/>
</dbReference>
<organism evidence="3">
    <name type="scientific">Chelativorans sp. (strain BNC1)</name>
    <dbReference type="NCBI Taxonomy" id="266779"/>
    <lineage>
        <taxon>Bacteria</taxon>
        <taxon>Pseudomonadati</taxon>
        <taxon>Pseudomonadota</taxon>
        <taxon>Alphaproteobacteria</taxon>
        <taxon>Hyphomicrobiales</taxon>
        <taxon>Phyllobacteriaceae</taxon>
        <taxon>Chelativorans</taxon>
    </lineage>
</organism>
<feature type="transmembrane region" description="Helical" evidence="1">
    <location>
        <begin position="66"/>
        <end position="87"/>
    </location>
</feature>
<dbReference type="InterPro" id="IPR046586">
    <property type="entry name" value="DUF6644"/>
</dbReference>
<evidence type="ECO:0000313" key="3">
    <source>
        <dbReference type="EMBL" id="ABG64285.1"/>
    </source>
</evidence>
<dbReference type="eggNOG" id="ENOG5034691">
    <property type="taxonomic scope" value="Bacteria"/>
</dbReference>
<evidence type="ECO:0000256" key="1">
    <source>
        <dbReference type="SAM" id="Phobius"/>
    </source>
</evidence>
<feature type="domain" description="DUF6644" evidence="2">
    <location>
        <begin position="27"/>
        <end position="159"/>
    </location>
</feature>
<feature type="transmembrane region" description="Helical" evidence="1">
    <location>
        <begin position="93"/>
        <end position="115"/>
    </location>
</feature>
<protein>
    <recommendedName>
        <fullName evidence="2">DUF6644 domain-containing protein</fullName>
    </recommendedName>
</protein>
<dbReference type="AlphaFoldDB" id="Q11E90"/>
<dbReference type="OrthoDB" id="7424236at2"/>
<dbReference type="Pfam" id="PF20349">
    <property type="entry name" value="DUF6644"/>
    <property type="match status" value="1"/>
</dbReference>
<evidence type="ECO:0000259" key="2">
    <source>
        <dbReference type="Pfam" id="PF20349"/>
    </source>
</evidence>
<sequence>MLSVSNWISGTALNDLLIAVSWAVPLIQVIHILSLALVLTSAAVLSARALGVVFGQVDIEAVVKRFSPVLWGALVLMVASGMLLIIAEPERSLINPVFGLKMALLVAAVGATLLLQKRLNGIVSSPDGQITLSASLQFLAVINLGLWVAIASCGRLIAYYSTH</sequence>
<accession>Q11E90</accession>
<reference evidence="3" key="1">
    <citation type="submission" date="2006-06" db="EMBL/GenBank/DDBJ databases">
        <title>Complete sequence of chromosome of Chelativorans sp. BNC1.</title>
        <authorList>
            <consortium name="US DOE Joint Genome Institute"/>
            <person name="Copeland A."/>
            <person name="Lucas S."/>
            <person name="Lapidus A."/>
            <person name="Barry K."/>
            <person name="Detter J.C."/>
            <person name="Glavina del Rio T."/>
            <person name="Hammon N."/>
            <person name="Israni S."/>
            <person name="Dalin E."/>
            <person name="Tice H."/>
            <person name="Pitluck S."/>
            <person name="Chertkov O."/>
            <person name="Brettin T."/>
            <person name="Bruce D."/>
            <person name="Han C."/>
            <person name="Tapia R."/>
            <person name="Gilna P."/>
            <person name="Schmutz J."/>
            <person name="Larimer F."/>
            <person name="Land M."/>
            <person name="Hauser L."/>
            <person name="Kyrpides N."/>
            <person name="Mikhailova N."/>
            <person name="Richardson P."/>
        </authorList>
    </citation>
    <scope>NUCLEOTIDE SEQUENCE</scope>
    <source>
        <strain evidence="3">BNC1</strain>
    </source>
</reference>